<name>A0AA38HWK0_9CUCU</name>
<dbReference type="InterPro" id="IPR003591">
    <property type="entry name" value="Leu-rich_rpt_typical-subtyp"/>
</dbReference>
<dbReference type="GO" id="GO:0007200">
    <property type="term" value="P:phospholipase C-activating G protein-coupled receptor signaling pathway"/>
    <property type="evidence" value="ECO:0007669"/>
    <property type="project" value="InterPro"/>
</dbReference>
<protein>
    <submittedName>
        <fullName evidence="3">Uncharacterized protein</fullName>
    </submittedName>
</protein>
<dbReference type="InterPro" id="IPR026906">
    <property type="entry name" value="LRR_5"/>
</dbReference>
<dbReference type="SUPFAM" id="SSF52058">
    <property type="entry name" value="L domain-like"/>
    <property type="match status" value="1"/>
</dbReference>
<gene>
    <name evidence="3" type="ORF">Zmor_022217</name>
</gene>
<dbReference type="AlphaFoldDB" id="A0AA38HWK0"/>
<dbReference type="Gene3D" id="3.80.10.10">
    <property type="entry name" value="Ribonuclease Inhibitor"/>
    <property type="match status" value="1"/>
</dbReference>
<proteinExistence type="predicted"/>
<sequence>MGTTYIYYKKLGTHDRGGTVKGDVIKVSEGDDHIFIVKQFIPQLCCDMLNSASEFSTITFDTCWIREIEEECFSAAVQHVSKTIKIINNRLTSVKKRTFRNLQLKEILLNGNLIQTLEDEAFFNLTNLGTIDLGYNRLKVLNPEAFSLLPNLENLILQHNRIQALQARVFSFFSRRAYILLTCNQIKRIEGGLNGMFSQITLMLEMSGNNVEELSNGVFSNHTFGILDLANNPLKKISPSFCENCNVESFYFSCRYLTLEDVQMIANWGEDYRVYLYGNGCPQYNMTFAYESPQATCNQEKSSGVCFCLFYLGVLINVIRMF</sequence>
<keyword evidence="2" id="KW-0677">Repeat</keyword>
<dbReference type="EMBL" id="JALNTZ010000007">
    <property type="protein sequence ID" value="KAJ3644492.1"/>
    <property type="molecule type" value="Genomic_DNA"/>
</dbReference>
<evidence type="ECO:0000313" key="3">
    <source>
        <dbReference type="EMBL" id="KAJ3644492.1"/>
    </source>
</evidence>
<comment type="caution">
    <text evidence="3">The sequence shown here is derived from an EMBL/GenBank/DDBJ whole genome shotgun (WGS) entry which is preliminary data.</text>
</comment>
<dbReference type="InterPro" id="IPR001611">
    <property type="entry name" value="Leu-rich_rpt"/>
</dbReference>
<keyword evidence="4" id="KW-1185">Reference proteome</keyword>
<dbReference type="Proteomes" id="UP001168821">
    <property type="component" value="Unassembled WGS sequence"/>
</dbReference>
<dbReference type="GO" id="GO:0005834">
    <property type="term" value="C:heterotrimeric G-protein complex"/>
    <property type="evidence" value="ECO:0007669"/>
    <property type="project" value="InterPro"/>
</dbReference>
<reference evidence="3" key="1">
    <citation type="journal article" date="2023" name="G3 (Bethesda)">
        <title>Whole genome assemblies of Zophobas morio and Tenebrio molitor.</title>
        <authorList>
            <person name="Kaur S."/>
            <person name="Stinson S.A."/>
            <person name="diCenzo G.C."/>
        </authorList>
    </citation>
    <scope>NUCLEOTIDE SEQUENCE</scope>
    <source>
        <strain evidence="3">QUZm001</strain>
    </source>
</reference>
<dbReference type="PANTHER" id="PTHR15936:SF2">
    <property type="entry name" value="GUANINE NUCLEOTIDE-BINDING PROTEIN G(I)_G(S)_G(O) SUBUNIT GAMMA-13"/>
    <property type="match status" value="1"/>
</dbReference>
<dbReference type="Pfam" id="PF13306">
    <property type="entry name" value="LRR_5"/>
    <property type="match status" value="1"/>
</dbReference>
<evidence type="ECO:0000256" key="2">
    <source>
        <dbReference type="ARBA" id="ARBA00022737"/>
    </source>
</evidence>
<evidence type="ECO:0000313" key="4">
    <source>
        <dbReference type="Proteomes" id="UP001168821"/>
    </source>
</evidence>
<accession>A0AA38HWK0</accession>
<organism evidence="3 4">
    <name type="scientific">Zophobas morio</name>
    <dbReference type="NCBI Taxonomy" id="2755281"/>
    <lineage>
        <taxon>Eukaryota</taxon>
        <taxon>Metazoa</taxon>
        <taxon>Ecdysozoa</taxon>
        <taxon>Arthropoda</taxon>
        <taxon>Hexapoda</taxon>
        <taxon>Insecta</taxon>
        <taxon>Pterygota</taxon>
        <taxon>Neoptera</taxon>
        <taxon>Endopterygota</taxon>
        <taxon>Coleoptera</taxon>
        <taxon>Polyphaga</taxon>
        <taxon>Cucujiformia</taxon>
        <taxon>Tenebrionidae</taxon>
        <taxon>Zophobas</taxon>
    </lineage>
</organism>
<evidence type="ECO:0000256" key="1">
    <source>
        <dbReference type="ARBA" id="ARBA00022614"/>
    </source>
</evidence>
<dbReference type="InterPro" id="IPR039227">
    <property type="entry name" value="GNG13"/>
</dbReference>
<keyword evidence="1" id="KW-0433">Leucine-rich repeat</keyword>
<dbReference type="InterPro" id="IPR032675">
    <property type="entry name" value="LRR_dom_sf"/>
</dbReference>
<dbReference type="Pfam" id="PF13855">
    <property type="entry name" value="LRR_8"/>
    <property type="match status" value="1"/>
</dbReference>
<dbReference type="GO" id="GO:0050909">
    <property type="term" value="P:sensory perception of taste"/>
    <property type="evidence" value="ECO:0007669"/>
    <property type="project" value="InterPro"/>
</dbReference>
<dbReference type="GO" id="GO:0031681">
    <property type="term" value="F:G-protein beta-subunit binding"/>
    <property type="evidence" value="ECO:0007669"/>
    <property type="project" value="InterPro"/>
</dbReference>
<dbReference type="PANTHER" id="PTHR15936">
    <property type="entry name" value="GUANINE NUCLEOTIDE-BINDING PROTEIN G I /G S /G O GAMMA-13 SUBUNIT"/>
    <property type="match status" value="1"/>
</dbReference>
<dbReference type="SMART" id="SM00369">
    <property type="entry name" value="LRR_TYP"/>
    <property type="match status" value="4"/>
</dbReference>